<feature type="transmembrane region" description="Helical" evidence="1">
    <location>
        <begin position="7"/>
        <end position="31"/>
    </location>
</feature>
<gene>
    <name evidence="2" type="ORF">MGA5115_03191</name>
    <name evidence="3" type="ORF">MGA5116_02595</name>
</gene>
<keyword evidence="1" id="KW-0472">Membrane</keyword>
<dbReference type="RefSeq" id="WP_067038257.1">
    <property type="nucleotide sequence ID" value="NZ_FLRA01000023.1"/>
</dbReference>
<sequence length="364" mass="40123">MTNKAKYTWIAVLVTLTTLIIVVHLTLPYWVTSFLNNRLERIGDYSGRIDHVSLSLFRGAYQIHDLDVVKVDGTKQVPFFRTKEIDIGLSWSALFKGAIVADLVFHEPELNFVDSKSDQNDQSGVGNDWRKTVAELSPITINRVEIEKGTVAFRNFESTPPVNVQLNNIDATVTNLTNVGNGSGRVANLDVKANALNDALMTINAEFDPLAKANFVAALHCEEISLPMLNDLAKAYAGVDFNGGTGEVVSELEAKDGQLTGYVKPLFKNVDIFDWEQDVVEQSENPFRIAWEGITGGLAELFTNSDSDRLATQLNFSGSLNEPDISTWQAIVNTVSNAFFDAYNNGFEGLFKKVTNESPTSVDT</sequence>
<dbReference type="Pfam" id="PF05359">
    <property type="entry name" value="DUF748"/>
    <property type="match status" value="1"/>
</dbReference>
<dbReference type="AlphaFoldDB" id="A0A1C3JVD9"/>
<evidence type="ECO:0000313" key="4">
    <source>
        <dbReference type="Proteomes" id="UP000092840"/>
    </source>
</evidence>
<accession>A0A1C3JVD9</accession>
<dbReference type="Proteomes" id="UP000092840">
    <property type="component" value="Unassembled WGS sequence"/>
</dbReference>
<organism evidence="2 5">
    <name type="scientific">Marinomonas gallaica</name>
    <dbReference type="NCBI Taxonomy" id="1806667"/>
    <lineage>
        <taxon>Bacteria</taxon>
        <taxon>Pseudomonadati</taxon>
        <taxon>Pseudomonadota</taxon>
        <taxon>Gammaproteobacteria</taxon>
        <taxon>Oceanospirillales</taxon>
        <taxon>Oceanospirillaceae</taxon>
        <taxon>Marinomonas</taxon>
    </lineage>
</organism>
<reference evidence="3 4" key="1">
    <citation type="submission" date="2016-06" db="EMBL/GenBank/DDBJ databases">
        <authorList>
            <person name="Rodrigo-Torres L."/>
            <person name="Arahal D.R."/>
        </authorList>
    </citation>
    <scope>NUCLEOTIDE SEQUENCE [LARGE SCALE GENOMIC DNA]</scope>
    <source>
        <strain evidence="3 4">CECT 5116</strain>
    </source>
</reference>
<evidence type="ECO:0000313" key="5">
    <source>
        <dbReference type="Proteomes" id="UP000092871"/>
    </source>
</evidence>
<dbReference type="OrthoDB" id="9771783at2"/>
<reference evidence="2 5" key="2">
    <citation type="submission" date="2016-06" db="EMBL/GenBank/DDBJ databases">
        <authorList>
            <person name="Kjaerup R.B."/>
            <person name="Dalgaard T.S."/>
            <person name="Juul-Madsen H.R."/>
        </authorList>
    </citation>
    <scope>NUCLEOTIDE SEQUENCE [LARGE SCALE GENOMIC DNA]</scope>
    <source>
        <strain evidence="2 5">CECT 5115</strain>
    </source>
</reference>
<dbReference type="EMBL" id="FLRA01000023">
    <property type="protein sequence ID" value="SBT19030.1"/>
    <property type="molecule type" value="Genomic_DNA"/>
</dbReference>
<evidence type="ECO:0000256" key="1">
    <source>
        <dbReference type="SAM" id="Phobius"/>
    </source>
</evidence>
<protein>
    <recommendedName>
        <fullName evidence="6">DUF748 domain-containing protein</fullName>
    </recommendedName>
</protein>
<keyword evidence="1" id="KW-0812">Transmembrane</keyword>
<evidence type="ECO:0000313" key="3">
    <source>
        <dbReference type="EMBL" id="SBT21985.1"/>
    </source>
</evidence>
<dbReference type="Proteomes" id="UP000092871">
    <property type="component" value="Unassembled WGS sequence"/>
</dbReference>
<evidence type="ECO:0000313" key="2">
    <source>
        <dbReference type="EMBL" id="SBT19030.1"/>
    </source>
</evidence>
<keyword evidence="1" id="KW-1133">Transmembrane helix</keyword>
<dbReference type="InterPro" id="IPR008023">
    <property type="entry name" value="DUF748"/>
</dbReference>
<name>A0A1C3JVD9_9GAMM</name>
<dbReference type="EMBL" id="FLRB01000013">
    <property type="protein sequence ID" value="SBT21985.1"/>
    <property type="molecule type" value="Genomic_DNA"/>
</dbReference>
<proteinExistence type="predicted"/>
<keyword evidence="4" id="KW-1185">Reference proteome</keyword>
<evidence type="ECO:0008006" key="6">
    <source>
        <dbReference type="Google" id="ProtNLM"/>
    </source>
</evidence>